<dbReference type="InterPro" id="IPR006015">
    <property type="entry name" value="Universal_stress_UspA"/>
</dbReference>
<evidence type="ECO:0000313" key="3">
    <source>
        <dbReference type="EMBL" id="MBL0706875.1"/>
    </source>
</evidence>
<dbReference type="PANTHER" id="PTHR46553:SF3">
    <property type="entry name" value="ADENINE NUCLEOTIDE ALPHA HYDROLASES-LIKE SUPERFAMILY PROTEIN"/>
    <property type="match status" value="1"/>
</dbReference>
<comment type="similarity">
    <text evidence="1">Belongs to the universal stress protein A family.</text>
</comment>
<proteinExistence type="inferred from homology"/>
<protein>
    <submittedName>
        <fullName evidence="3">Universal stress protein</fullName>
    </submittedName>
</protein>
<dbReference type="Gene3D" id="3.40.50.620">
    <property type="entry name" value="HUPs"/>
    <property type="match status" value="1"/>
</dbReference>
<comment type="caution">
    <text evidence="3">The sequence shown here is derived from an EMBL/GenBank/DDBJ whole genome shotgun (WGS) entry which is preliminary data.</text>
</comment>
<dbReference type="PANTHER" id="PTHR46553">
    <property type="entry name" value="ADENINE NUCLEOTIDE ALPHA HYDROLASES-LIKE SUPERFAMILY PROTEIN"/>
    <property type="match status" value="1"/>
</dbReference>
<evidence type="ECO:0000259" key="2">
    <source>
        <dbReference type="Pfam" id="PF00582"/>
    </source>
</evidence>
<dbReference type="PRINTS" id="PR01438">
    <property type="entry name" value="UNVRSLSTRESS"/>
</dbReference>
<evidence type="ECO:0000313" key="4">
    <source>
        <dbReference type="Proteomes" id="UP000639051"/>
    </source>
</evidence>
<name>A0ABS1K5C0_9MICC</name>
<dbReference type="RefSeq" id="WP_189694158.1">
    <property type="nucleotide sequence ID" value="NZ_BNCM01000008.1"/>
</dbReference>
<dbReference type="Proteomes" id="UP000639051">
    <property type="component" value="Unassembled WGS sequence"/>
</dbReference>
<dbReference type="EMBL" id="JAERRC010000036">
    <property type="protein sequence ID" value="MBL0706875.1"/>
    <property type="molecule type" value="Genomic_DNA"/>
</dbReference>
<dbReference type="InterPro" id="IPR014729">
    <property type="entry name" value="Rossmann-like_a/b/a_fold"/>
</dbReference>
<keyword evidence="4" id="KW-1185">Reference proteome</keyword>
<accession>A0ABS1K5C0</accession>
<feature type="domain" description="UspA" evidence="2">
    <location>
        <begin position="18"/>
        <end position="119"/>
    </location>
</feature>
<evidence type="ECO:0000256" key="1">
    <source>
        <dbReference type="ARBA" id="ARBA00008791"/>
    </source>
</evidence>
<dbReference type="CDD" id="cd23659">
    <property type="entry name" value="USP_At3g01520-like"/>
    <property type="match status" value="1"/>
</dbReference>
<dbReference type="InterPro" id="IPR006016">
    <property type="entry name" value="UspA"/>
</dbReference>
<dbReference type="Pfam" id="PF00582">
    <property type="entry name" value="Usp"/>
    <property type="match status" value="1"/>
</dbReference>
<dbReference type="SUPFAM" id="SSF52402">
    <property type="entry name" value="Adenine nucleotide alpha hydrolases-like"/>
    <property type="match status" value="1"/>
</dbReference>
<reference evidence="3 4" key="1">
    <citation type="submission" date="2021-01" db="EMBL/GenBank/DDBJ databases">
        <title>Genome public.</title>
        <authorList>
            <person name="Liu C."/>
            <person name="Sun Q."/>
        </authorList>
    </citation>
    <scope>NUCLEOTIDE SEQUENCE [LARGE SCALE GENOMIC DNA]</scope>
    <source>
        <strain evidence="3 4">JC656</strain>
    </source>
</reference>
<gene>
    <name evidence="3" type="ORF">JJE72_15365</name>
</gene>
<organism evidence="3 4">
    <name type="scientific">Sinomonas cellulolyticus</name>
    <dbReference type="NCBI Taxonomy" id="2801916"/>
    <lineage>
        <taxon>Bacteria</taxon>
        <taxon>Bacillati</taxon>
        <taxon>Actinomycetota</taxon>
        <taxon>Actinomycetes</taxon>
        <taxon>Micrococcales</taxon>
        <taxon>Micrococcaceae</taxon>
        <taxon>Sinomonas</taxon>
    </lineage>
</organism>
<sequence>MTSSMEPWATRPLPGRRVITAWHYPALGDAAGAEPDYDEYRKDAEQVQTEEASRLGAAGVPVAFEVVHGHAAQALAEASHEADLLVVGSRGRGGFAGLLLGSVSSQLTHHAACPVLVVRPGRD</sequence>